<organism evidence="1 2">
    <name type="scientific">Legionella jamestowniensis</name>
    <dbReference type="NCBI Taxonomy" id="455"/>
    <lineage>
        <taxon>Bacteria</taxon>
        <taxon>Pseudomonadati</taxon>
        <taxon>Pseudomonadota</taxon>
        <taxon>Gammaproteobacteria</taxon>
        <taxon>Legionellales</taxon>
        <taxon>Legionellaceae</taxon>
        <taxon>Legionella</taxon>
    </lineage>
</organism>
<dbReference type="AlphaFoldDB" id="A0A0W0UTI9"/>
<comment type="caution">
    <text evidence="1">The sequence shown here is derived from an EMBL/GenBank/DDBJ whole genome shotgun (WGS) entry which is preliminary data.</text>
</comment>
<dbReference type="EMBL" id="LNYG01000011">
    <property type="protein sequence ID" value="KTD11202.1"/>
    <property type="molecule type" value="Genomic_DNA"/>
</dbReference>
<name>A0A0W0UTI9_9GAMM</name>
<gene>
    <name evidence="1" type="ORF">Ljam_0623</name>
</gene>
<feature type="non-terminal residue" evidence="1">
    <location>
        <position position="1"/>
    </location>
</feature>
<reference evidence="1 2" key="1">
    <citation type="submission" date="2015-11" db="EMBL/GenBank/DDBJ databases">
        <title>Genomic analysis of 38 Legionella species identifies large and diverse effector repertoires.</title>
        <authorList>
            <person name="Burstein D."/>
            <person name="Amaro F."/>
            <person name="Zusman T."/>
            <person name="Lifshitz Z."/>
            <person name="Cohen O."/>
            <person name="Gilbert J.A."/>
            <person name="Pupko T."/>
            <person name="Shuman H.A."/>
            <person name="Segal G."/>
        </authorList>
    </citation>
    <scope>NUCLEOTIDE SEQUENCE [LARGE SCALE GENOMIC DNA]</scope>
    <source>
        <strain evidence="1 2">JA-26-G1-E2</strain>
    </source>
</reference>
<dbReference type="Proteomes" id="UP000054715">
    <property type="component" value="Unassembled WGS sequence"/>
</dbReference>
<feature type="non-terminal residue" evidence="1">
    <location>
        <position position="144"/>
    </location>
</feature>
<proteinExistence type="predicted"/>
<accession>A0A0W0UTI9</accession>
<dbReference type="PATRIC" id="fig|455.5.peg.660"/>
<protein>
    <submittedName>
        <fullName evidence="1">Uncharacterized protein</fullName>
    </submittedName>
</protein>
<evidence type="ECO:0000313" key="2">
    <source>
        <dbReference type="Proteomes" id="UP000054715"/>
    </source>
</evidence>
<sequence length="144" mass="14416">SISANNVQVSTSGFPTGTLITSNTCMGTLNAGATCDITITPGGTASSNSIANACTSSPGTEPVPTVVTVSADNAPSTDINVLVLGYGCIYQGGFLFSVDDSTSNTGSIGGKVAALTDEPNPLYQWSTVFDDTAADSITDGFSNT</sequence>
<evidence type="ECO:0000313" key="1">
    <source>
        <dbReference type="EMBL" id="KTD11202.1"/>
    </source>
</evidence>